<comment type="caution">
    <text evidence="2">The sequence shown here is derived from an EMBL/GenBank/DDBJ whole genome shotgun (WGS) entry which is preliminary data.</text>
</comment>
<dbReference type="Proteomes" id="UP001153954">
    <property type="component" value="Unassembled WGS sequence"/>
</dbReference>
<feature type="region of interest" description="Disordered" evidence="1">
    <location>
        <begin position="13"/>
        <end position="49"/>
    </location>
</feature>
<organism evidence="2 3">
    <name type="scientific">Euphydryas editha</name>
    <name type="common">Edith's checkerspot</name>
    <dbReference type="NCBI Taxonomy" id="104508"/>
    <lineage>
        <taxon>Eukaryota</taxon>
        <taxon>Metazoa</taxon>
        <taxon>Ecdysozoa</taxon>
        <taxon>Arthropoda</taxon>
        <taxon>Hexapoda</taxon>
        <taxon>Insecta</taxon>
        <taxon>Pterygota</taxon>
        <taxon>Neoptera</taxon>
        <taxon>Endopterygota</taxon>
        <taxon>Lepidoptera</taxon>
        <taxon>Glossata</taxon>
        <taxon>Ditrysia</taxon>
        <taxon>Papilionoidea</taxon>
        <taxon>Nymphalidae</taxon>
        <taxon>Nymphalinae</taxon>
        <taxon>Euphydryas</taxon>
    </lineage>
</organism>
<dbReference type="EMBL" id="CAKOGL010000007">
    <property type="protein sequence ID" value="CAH2088426.1"/>
    <property type="molecule type" value="Genomic_DNA"/>
</dbReference>
<dbReference type="AlphaFoldDB" id="A0AAU9TMP6"/>
<sequence>MIFGVRRGTAGAVRTSLGRGGSREGLPGRRARGAAGVARARGGRGGAREGRLGRRVHRLRQRLDVVLRHEAALAVERAAQPAGLGGRRHVGDDLVRLEGQLALALAQARVQRPHAPADRQHRQRRLHATDRGL</sequence>
<evidence type="ECO:0000313" key="2">
    <source>
        <dbReference type="EMBL" id="CAH2088426.1"/>
    </source>
</evidence>
<proteinExistence type="predicted"/>
<name>A0AAU9TMP6_EUPED</name>
<gene>
    <name evidence="2" type="ORF">EEDITHA_LOCUS4587</name>
</gene>
<accession>A0AAU9TMP6</accession>
<protein>
    <submittedName>
        <fullName evidence="2">Uncharacterized protein</fullName>
    </submittedName>
</protein>
<keyword evidence="3" id="KW-1185">Reference proteome</keyword>
<evidence type="ECO:0000313" key="3">
    <source>
        <dbReference type="Proteomes" id="UP001153954"/>
    </source>
</evidence>
<reference evidence="2" key="1">
    <citation type="submission" date="2022-03" db="EMBL/GenBank/DDBJ databases">
        <authorList>
            <person name="Tunstrom K."/>
        </authorList>
    </citation>
    <scope>NUCLEOTIDE SEQUENCE</scope>
</reference>
<feature type="region of interest" description="Disordered" evidence="1">
    <location>
        <begin position="109"/>
        <end position="133"/>
    </location>
</feature>
<evidence type="ECO:0000256" key="1">
    <source>
        <dbReference type="SAM" id="MobiDB-lite"/>
    </source>
</evidence>